<dbReference type="Proteomes" id="UP001595818">
    <property type="component" value="Unassembled WGS sequence"/>
</dbReference>
<dbReference type="RefSeq" id="WP_377063876.1">
    <property type="nucleotide sequence ID" value="NZ_JBHSJJ010000004.1"/>
</dbReference>
<dbReference type="InterPro" id="IPR002347">
    <property type="entry name" value="SDR_fam"/>
</dbReference>
<dbReference type="CDD" id="cd05327">
    <property type="entry name" value="retinol-DH_like_SDR_c_like"/>
    <property type="match status" value="1"/>
</dbReference>
<dbReference type="PRINTS" id="PR00081">
    <property type="entry name" value="GDHRDH"/>
</dbReference>
<comment type="caution">
    <text evidence="2">The sequence shown here is derived from an EMBL/GenBank/DDBJ whole genome shotgun (WGS) entry which is preliminary data.</text>
</comment>
<dbReference type="Gene3D" id="3.40.50.720">
    <property type="entry name" value="NAD(P)-binding Rossmann-like Domain"/>
    <property type="match status" value="1"/>
</dbReference>
<protein>
    <submittedName>
        <fullName evidence="2">SDR family oxidoreductase</fullName>
        <ecNumber evidence="2">1.-.-.-</ecNumber>
    </submittedName>
</protein>
<sequence length="295" mass="33513">MKKEDENSLPVDKICVITGANSGIGYETAKILCGKGITTILVCRSQEKAEKAIARIKQEVPEAKTDFAIADLSSQKQIRDMARNLLKRYPKIDVLINNAGSWYSDFELTEDHFERQWAINHLSYFLLSHLLLPALQKSADPRIINVSSDSHFQEKIHFKDVNLRSNYHGLRAYAQSKLANVLFTLEFERRKPSGFEHISINAVQPGLVKTDIGLKHTISFHGLVWKIRRWMGVSPEKGAATSVYLATSEKVKDISGKYWDKCKTKSPSKNAVNKEDAAKLWQLTQEMCSIRKFFP</sequence>
<dbReference type="GO" id="GO:0016491">
    <property type="term" value="F:oxidoreductase activity"/>
    <property type="evidence" value="ECO:0007669"/>
    <property type="project" value="UniProtKB-KW"/>
</dbReference>
<dbReference type="PANTHER" id="PTHR43157">
    <property type="entry name" value="PHOSPHATIDYLINOSITOL-GLYCAN BIOSYNTHESIS CLASS F PROTEIN-RELATED"/>
    <property type="match status" value="1"/>
</dbReference>
<evidence type="ECO:0000313" key="3">
    <source>
        <dbReference type="Proteomes" id="UP001595818"/>
    </source>
</evidence>
<accession>A0ABV9SZT0</accession>
<evidence type="ECO:0000256" key="1">
    <source>
        <dbReference type="ARBA" id="ARBA00023002"/>
    </source>
</evidence>
<dbReference type="SUPFAM" id="SSF51735">
    <property type="entry name" value="NAD(P)-binding Rossmann-fold domains"/>
    <property type="match status" value="1"/>
</dbReference>
<proteinExistence type="predicted"/>
<dbReference type="EMBL" id="JBHSJJ010000004">
    <property type="protein sequence ID" value="MFC4871938.1"/>
    <property type="molecule type" value="Genomic_DNA"/>
</dbReference>
<organism evidence="2 3">
    <name type="scientific">Negadavirga shengliensis</name>
    <dbReference type="NCBI Taxonomy" id="1389218"/>
    <lineage>
        <taxon>Bacteria</taxon>
        <taxon>Pseudomonadati</taxon>
        <taxon>Bacteroidota</taxon>
        <taxon>Cytophagia</taxon>
        <taxon>Cytophagales</taxon>
        <taxon>Cyclobacteriaceae</taxon>
        <taxon>Negadavirga</taxon>
    </lineage>
</organism>
<gene>
    <name evidence="2" type="ORF">ACFPFU_09585</name>
</gene>
<dbReference type="Pfam" id="PF00106">
    <property type="entry name" value="adh_short"/>
    <property type="match status" value="1"/>
</dbReference>
<name>A0ABV9SZT0_9BACT</name>
<evidence type="ECO:0000313" key="2">
    <source>
        <dbReference type="EMBL" id="MFC4871938.1"/>
    </source>
</evidence>
<dbReference type="PANTHER" id="PTHR43157:SF31">
    <property type="entry name" value="PHOSPHATIDYLINOSITOL-GLYCAN BIOSYNTHESIS CLASS F PROTEIN"/>
    <property type="match status" value="1"/>
</dbReference>
<reference evidence="3" key="1">
    <citation type="journal article" date="2019" name="Int. J. Syst. Evol. Microbiol.">
        <title>The Global Catalogue of Microorganisms (GCM) 10K type strain sequencing project: providing services to taxonomists for standard genome sequencing and annotation.</title>
        <authorList>
            <consortium name="The Broad Institute Genomics Platform"/>
            <consortium name="The Broad Institute Genome Sequencing Center for Infectious Disease"/>
            <person name="Wu L."/>
            <person name="Ma J."/>
        </authorList>
    </citation>
    <scope>NUCLEOTIDE SEQUENCE [LARGE SCALE GENOMIC DNA]</scope>
    <source>
        <strain evidence="3">CGMCC 4.7466</strain>
    </source>
</reference>
<keyword evidence="1 2" id="KW-0560">Oxidoreductase</keyword>
<dbReference type="EC" id="1.-.-.-" evidence="2"/>
<dbReference type="InterPro" id="IPR036291">
    <property type="entry name" value="NAD(P)-bd_dom_sf"/>
</dbReference>
<keyword evidence="3" id="KW-1185">Reference proteome</keyword>